<dbReference type="SUPFAM" id="SSF52283">
    <property type="entry name" value="Formate/glycerate dehydrogenase catalytic domain-like"/>
    <property type="match status" value="1"/>
</dbReference>
<feature type="domain" description="D-isomer specific 2-hydroxyacid dehydrogenase NAD-binding" evidence="3">
    <location>
        <begin position="223"/>
        <end position="328"/>
    </location>
</feature>
<evidence type="ECO:0000313" key="4">
    <source>
        <dbReference type="EMBL" id="PMD48281.1"/>
    </source>
</evidence>
<dbReference type="CDD" id="cd12163">
    <property type="entry name" value="2-Hacid_dh_5"/>
    <property type="match status" value="1"/>
</dbReference>
<dbReference type="PANTHER" id="PTHR43333">
    <property type="entry name" value="2-HACID_DH_C DOMAIN-CONTAINING PROTEIN"/>
    <property type="match status" value="1"/>
</dbReference>
<dbReference type="EMBL" id="KZ613937">
    <property type="protein sequence ID" value="PMD48281.1"/>
    <property type="molecule type" value="Genomic_DNA"/>
</dbReference>
<gene>
    <name evidence="4" type="ORF">L207DRAFT_476552</name>
</gene>
<proteinExistence type="predicted"/>
<evidence type="ECO:0000256" key="2">
    <source>
        <dbReference type="ARBA" id="ARBA00023027"/>
    </source>
</evidence>
<accession>A0A2J6SBZ1</accession>
<dbReference type="OrthoDB" id="298012at2759"/>
<dbReference type="InterPro" id="IPR029752">
    <property type="entry name" value="D-isomer_DH_CS1"/>
</dbReference>
<keyword evidence="2" id="KW-0520">NAD</keyword>
<dbReference type="STRING" id="1149755.A0A2J6SBZ1"/>
<evidence type="ECO:0000256" key="1">
    <source>
        <dbReference type="ARBA" id="ARBA00023002"/>
    </source>
</evidence>
<dbReference type="GO" id="GO:0016491">
    <property type="term" value="F:oxidoreductase activity"/>
    <property type="evidence" value="ECO:0007669"/>
    <property type="project" value="UniProtKB-KW"/>
</dbReference>
<organism evidence="4 5">
    <name type="scientific">Hyaloscypha variabilis (strain UAMH 11265 / GT02V1 / F)</name>
    <name type="common">Meliniomyces variabilis</name>
    <dbReference type="NCBI Taxonomy" id="1149755"/>
    <lineage>
        <taxon>Eukaryota</taxon>
        <taxon>Fungi</taxon>
        <taxon>Dikarya</taxon>
        <taxon>Ascomycota</taxon>
        <taxon>Pezizomycotina</taxon>
        <taxon>Leotiomycetes</taxon>
        <taxon>Helotiales</taxon>
        <taxon>Hyaloscyphaceae</taxon>
        <taxon>Hyaloscypha</taxon>
        <taxon>Hyaloscypha variabilis</taxon>
    </lineage>
</organism>
<dbReference type="InterPro" id="IPR036291">
    <property type="entry name" value="NAD(P)-bd_dom_sf"/>
</dbReference>
<evidence type="ECO:0000313" key="5">
    <source>
        <dbReference type="Proteomes" id="UP000235786"/>
    </source>
</evidence>
<dbReference type="GO" id="GO:0051287">
    <property type="term" value="F:NAD binding"/>
    <property type="evidence" value="ECO:0007669"/>
    <property type="project" value="InterPro"/>
</dbReference>
<keyword evidence="5" id="KW-1185">Reference proteome</keyword>
<dbReference type="SUPFAM" id="SSF51735">
    <property type="entry name" value="NAD(P)-binding Rossmann-fold domains"/>
    <property type="match status" value="1"/>
</dbReference>
<dbReference type="PANTHER" id="PTHR43333:SF1">
    <property type="entry name" value="D-ISOMER SPECIFIC 2-HYDROXYACID DEHYDROGENASE NAD-BINDING DOMAIN-CONTAINING PROTEIN"/>
    <property type="match status" value="1"/>
</dbReference>
<dbReference type="Proteomes" id="UP000235786">
    <property type="component" value="Unassembled WGS sequence"/>
</dbReference>
<dbReference type="InterPro" id="IPR006140">
    <property type="entry name" value="D-isomer_DH_NAD-bd"/>
</dbReference>
<dbReference type="AlphaFoldDB" id="A0A2J6SBZ1"/>
<reference evidence="4 5" key="1">
    <citation type="submission" date="2016-04" db="EMBL/GenBank/DDBJ databases">
        <title>A degradative enzymes factory behind the ericoid mycorrhizal symbiosis.</title>
        <authorList>
            <consortium name="DOE Joint Genome Institute"/>
            <person name="Martino E."/>
            <person name="Morin E."/>
            <person name="Grelet G."/>
            <person name="Kuo A."/>
            <person name="Kohler A."/>
            <person name="Daghino S."/>
            <person name="Barry K."/>
            <person name="Choi C."/>
            <person name="Cichocki N."/>
            <person name="Clum A."/>
            <person name="Copeland A."/>
            <person name="Hainaut M."/>
            <person name="Haridas S."/>
            <person name="Labutti K."/>
            <person name="Lindquist E."/>
            <person name="Lipzen A."/>
            <person name="Khouja H.-R."/>
            <person name="Murat C."/>
            <person name="Ohm R."/>
            <person name="Olson A."/>
            <person name="Spatafora J."/>
            <person name="Veneault-Fourrey C."/>
            <person name="Henrissat B."/>
            <person name="Grigoriev I."/>
            <person name="Martin F."/>
            <person name="Perotto S."/>
        </authorList>
    </citation>
    <scope>NUCLEOTIDE SEQUENCE [LARGE SCALE GENOMIC DNA]</scope>
    <source>
        <strain evidence="4 5">F</strain>
    </source>
</reference>
<sequence>MGDATPAKEHILILLPLPPNEEILGGIKKKHPGVTIKYVTLSFSAVFGLEPHNVPDGDFLEATILVTLAVLPNDIKFLKNIKLIHLFSAGADKVVDTPVWNDTKIPITNSSGVHGPQISEWVILQILANNHKQKLLLEWQKKHYWGKHTEVGWVRDYVGQRLGVLGYGAIGRQTARLSKALGMDVIAYTASPRTTPESKRETGYTVPGTGDDEGVIPSAWYSGLDKASLHHFLKQDIDVLLIAVPLTPQTHHFLGKEEFEILGKKNAFIVNIARGPIVKTDDLITAVKKSPKEGGLRGAALDVTEPEPLPEDSELWDVENIAVTPHVSGLGDTYADRAFAILDINLTNLEKGKPLINVVSRKKGY</sequence>
<name>A0A2J6SBZ1_HYAVF</name>
<protein>
    <submittedName>
        <fullName evidence="4">2-hydroxyacid dehydrogenase</fullName>
    </submittedName>
</protein>
<dbReference type="PROSITE" id="PS00065">
    <property type="entry name" value="D_2_HYDROXYACID_DH_1"/>
    <property type="match status" value="1"/>
</dbReference>
<dbReference type="Pfam" id="PF02826">
    <property type="entry name" value="2-Hacid_dh_C"/>
    <property type="match status" value="2"/>
</dbReference>
<feature type="domain" description="D-isomer specific 2-hydroxyacid dehydrogenase NAD-binding" evidence="3">
    <location>
        <begin position="126"/>
        <end position="198"/>
    </location>
</feature>
<evidence type="ECO:0000259" key="3">
    <source>
        <dbReference type="Pfam" id="PF02826"/>
    </source>
</evidence>
<keyword evidence="1" id="KW-0560">Oxidoreductase</keyword>
<dbReference type="Gene3D" id="3.40.50.720">
    <property type="entry name" value="NAD(P)-binding Rossmann-like Domain"/>
    <property type="match status" value="2"/>
</dbReference>